<keyword evidence="6" id="KW-0482">Metalloprotease</keyword>
<dbReference type="Gene3D" id="3.40.390.10">
    <property type="entry name" value="Collagenase (Catalytic Domain)"/>
    <property type="match status" value="1"/>
</dbReference>
<comment type="caution">
    <text evidence="7">The sequence shown here is derived from an EMBL/GenBank/DDBJ whole genome shotgun (WGS) entry which is preliminary data.</text>
</comment>
<organism evidence="7 8">
    <name type="scientific">Flagellimonas eckloniae</name>
    <dbReference type="NCBI Taxonomy" id="346185"/>
    <lineage>
        <taxon>Bacteria</taxon>
        <taxon>Pseudomonadati</taxon>
        <taxon>Bacteroidota</taxon>
        <taxon>Flavobacteriia</taxon>
        <taxon>Flavobacteriales</taxon>
        <taxon>Flavobacteriaceae</taxon>
        <taxon>Flagellimonas</taxon>
    </lineage>
</organism>
<dbReference type="SUPFAM" id="SSF55486">
    <property type="entry name" value="Metalloproteases ('zincins'), catalytic domain"/>
    <property type="match status" value="1"/>
</dbReference>
<comment type="cofactor">
    <cofactor evidence="1">
        <name>Zn(2+)</name>
        <dbReference type="ChEBI" id="CHEBI:29105"/>
    </cofactor>
</comment>
<evidence type="ECO:0008006" key="9">
    <source>
        <dbReference type="Google" id="ProtNLM"/>
    </source>
</evidence>
<keyword evidence="2" id="KW-0645">Protease</keyword>
<keyword evidence="3" id="KW-0479">Metal-binding</keyword>
<dbReference type="Proteomes" id="UP000050827">
    <property type="component" value="Unassembled WGS sequence"/>
</dbReference>
<dbReference type="InterPro" id="IPR024079">
    <property type="entry name" value="MetalloPept_cat_dom_sf"/>
</dbReference>
<dbReference type="STRING" id="346185.AAY42_07600"/>
<evidence type="ECO:0000256" key="5">
    <source>
        <dbReference type="ARBA" id="ARBA00022833"/>
    </source>
</evidence>
<evidence type="ECO:0000256" key="2">
    <source>
        <dbReference type="ARBA" id="ARBA00022670"/>
    </source>
</evidence>
<protein>
    <recommendedName>
        <fullName evidence="9">Peptidase</fullName>
    </recommendedName>
</protein>
<name>A0A0Q1DLD9_9FLAO</name>
<dbReference type="PANTHER" id="PTHR10942">
    <property type="entry name" value="LEISHMANOLYSIN-LIKE PEPTIDASE"/>
    <property type="match status" value="1"/>
</dbReference>
<keyword evidence="8" id="KW-1185">Reference proteome</keyword>
<evidence type="ECO:0000313" key="8">
    <source>
        <dbReference type="Proteomes" id="UP000050827"/>
    </source>
</evidence>
<evidence type="ECO:0000256" key="1">
    <source>
        <dbReference type="ARBA" id="ARBA00001947"/>
    </source>
</evidence>
<dbReference type="GO" id="GO:0016020">
    <property type="term" value="C:membrane"/>
    <property type="evidence" value="ECO:0007669"/>
    <property type="project" value="InterPro"/>
</dbReference>
<dbReference type="Pfam" id="PF01457">
    <property type="entry name" value="Peptidase_M8"/>
    <property type="match status" value="1"/>
</dbReference>
<dbReference type="GO" id="GO:0005737">
    <property type="term" value="C:cytoplasm"/>
    <property type="evidence" value="ECO:0007669"/>
    <property type="project" value="TreeGrafter"/>
</dbReference>
<dbReference type="PANTHER" id="PTHR10942:SF0">
    <property type="entry name" value="LEISHMANOLYSIN-LIKE PEPTIDASE"/>
    <property type="match status" value="1"/>
</dbReference>
<evidence type="ECO:0000256" key="4">
    <source>
        <dbReference type="ARBA" id="ARBA00022801"/>
    </source>
</evidence>
<keyword evidence="5" id="KW-0862">Zinc</keyword>
<accession>A0A0Q1DLD9</accession>
<dbReference type="Gene3D" id="3.90.132.10">
    <property type="entry name" value="Leishmanolysin , domain 2"/>
    <property type="match status" value="1"/>
</dbReference>
<evidence type="ECO:0000256" key="3">
    <source>
        <dbReference type="ARBA" id="ARBA00022723"/>
    </source>
</evidence>
<proteinExistence type="predicted"/>
<gene>
    <name evidence="7" type="ORF">AAY42_07600</name>
</gene>
<dbReference type="InterPro" id="IPR001577">
    <property type="entry name" value="Peptidase_M8"/>
</dbReference>
<dbReference type="AlphaFoldDB" id="A0A0Q1DLD9"/>
<dbReference type="GO" id="GO:0007155">
    <property type="term" value="P:cell adhesion"/>
    <property type="evidence" value="ECO:0007669"/>
    <property type="project" value="InterPro"/>
</dbReference>
<keyword evidence="4" id="KW-0378">Hydrolase</keyword>
<dbReference type="EMBL" id="LCTZ01000002">
    <property type="protein sequence ID" value="KQC29767.1"/>
    <property type="molecule type" value="Genomic_DNA"/>
</dbReference>
<evidence type="ECO:0000313" key="7">
    <source>
        <dbReference type="EMBL" id="KQC29767.1"/>
    </source>
</evidence>
<sequence length="268" mass="29450">MNINLKLKKMSFSIEIRFLGGLTQSQQTIFDDAARRWQEIITGELPSVQLANGDIIDNVRIDAQGAAIDGTSGILGQAGPTQLRAGSFLPATGIMRFDSADLVRLEAENSLIDVIIHEMGHVLGFGTLWSPQFLNLISGEGSENPFFVGESAIREYNSLNNNESLDSVPLANTGGAGTRDGHWRELTFDNELMTGFIDDGDNPISWLSIAAFEDMGYQVEYSAAEAYLLPDPTKMALKELKENNQCKMCDRRILRCDPIILPESAYLG</sequence>
<reference evidence="7 8" key="1">
    <citation type="submission" date="2015-04" db="EMBL/GenBank/DDBJ databases">
        <title>Complete genome of flavobacterium.</title>
        <authorList>
            <person name="Kwon Y.M."/>
            <person name="Kim S.-J."/>
        </authorList>
    </citation>
    <scope>NUCLEOTIDE SEQUENCE [LARGE SCALE GENOMIC DNA]</scope>
    <source>
        <strain evidence="7 8">DK169</strain>
    </source>
</reference>
<dbReference type="GO" id="GO:0006508">
    <property type="term" value="P:proteolysis"/>
    <property type="evidence" value="ECO:0007669"/>
    <property type="project" value="UniProtKB-KW"/>
</dbReference>
<dbReference type="GO" id="GO:0004222">
    <property type="term" value="F:metalloendopeptidase activity"/>
    <property type="evidence" value="ECO:0007669"/>
    <property type="project" value="InterPro"/>
</dbReference>
<evidence type="ECO:0000256" key="6">
    <source>
        <dbReference type="ARBA" id="ARBA00023049"/>
    </source>
</evidence>
<dbReference type="GO" id="GO:0046872">
    <property type="term" value="F:metal ion binding"/>
    <property type="evidence" value="ECO:0007669"/>
    <property type="project" value="UniProtKB-KW"/>
</dbReference>